<dbReference type="AlphaFoldDB" id="A0A3D8Q2M9"/>
<sequence length="295" mass="32506">MNNYLAFDIGGTHIKYGIVNENGEIIHDSTMDTEAHLGGSFIINKVIEAAKIVIQNHQIAGVAISTAGQVNIYTGTIVGAGDTIPDYEGLEIKRIVSTALQLPVEVSNDVNCVALCEKWKGNHQVENFITLTIGTGVGGAIIINNELYTGHTFSAGEWGYMRIEGEPFEKVASISGLIHMAKMFRENRTWTGKEIFALYDRGDSQMKLAVEKFYRHLAIGISNLIYIFNPEKVIIGGGITGRGEQFLQEVKGDVQKYAHPSIFRNTEIVLAKFSNHSGMIGAAYHFMERQKSVVH</sequence>
<dbReference type="RefSeq" id="WP_115771047.1">
    <property type="nucleotide sequence ID" value="NZ_PIOC01000001.1"/>
</dbReference>
<protein>
    <submittedName>
        <fullName evidence="2">ROK family protein</fullName>
    </submittedName>
</protein>
<dbReference type="EMBL" id="PIOC01000001">
    <property type="protein sequence ID" value="RDW22187.1"/>
    <property type="molecule type" value="Genomic_DNA"/>
</dbReference>
<accession>A0A3D8Q2M9</accession>
<comment type="caution">
    <text evidence="2">The sequence shown here is derived from an EMBL/GenBank/DDBJ whole genome shotgun (WGS) entry which is preliminary data.</text>
</comment>
<dbReference type="Pfam" id="PF00480">
    <property type="entry name" value="ROK"/>
    <property type="match status" value="1"/>
</dbReference>
<dbReference type="SUPFAM" id="SSF53067">
    <property type="entry name" value="Actin-like ATPase domain"/>
    <property type="match status" value="1"/>
</dbReference>
<dbReference type="PANTHER" id="PTHR18964:SF165">
    <property type="entry name" value="BETA-GLUCOSIDE KINASE"/>
    <property type="match status" value="1"/>
</dbReference>
<comment type="similarity">
    <text evidence="1">Belongs to the ROK (NagC/XylR) family.</text>
</comment>
<reference evidence="3" key="1">
    <citation type="submission" date="2017-11" db="EMBL/GenBank/DDBJ databases">
        <authorList>
            <person name="Zhu W."/>
        </authorList>
    </citation>
    <scope>NUCLEOTIDE SEQUENCE [LARGE SCALE GENOMIC DNA]</scope>
    <source>
        <strain evidence="3">CAU 1183</strain>
    </source>
</reference>
<keyword evidence="3" id="KW-1185">Reference proteome</keyword>
<evidence type="ECO:0000313" key="3">
    <source>
        <dbReference type="Proteomes" id="UP000257143"/>
    </source>
</evidence>
<dbReference type="CDD" id="cd24068">
    <property type="entry name" value="ASKHA_NBD_ROK_FnNanK-like"/>
    <property type="match status" value="1"/>
</dbReference>
<dbReference type="Proteomes" id="UP000257143">
    <property type="component" value="Unassembled WGS sequence"/>
</dbReference>
<gene>
    <name evidence="2" type="ORF">CWR48_00315</name>
</gene>
<dbReference type="InterPro" id="IPR043129">
    <property type="entry name" value="ATPase_NBD"/>
</dbReference>
<organism evidence="2 3">
    <name type="scientific">Oceanobacillus arenosus</name>
    <dbReference type="NCBI Taxonomy" id="1229153"/>
    <lineage>
        <taxon>Bacteria</taxon>
        <taxon>Bacillati</taxon>
        <taxon>Bacillota</taxon>
        <taxon>Bacilli</taxon>
        <taxon>Bacillales</taxon>
        <taxon>Bacillaceae</taxon>
        <taxon>Oceanobacillus</taxon>
    </lineage>
</organism>
<name>A0A3D8Q2M9_9BACI</name>
<evidence type="ECO:0000256" key="1">
    <source>
        <dbReference type="ARBA" id="ARBA00006479"/>
    </source>
</evidence>
<dbReference type="OrthoDB" id="9795247at2"/>
<proteinExistence type="inferred from homology"/>
<dbReference type="InterPro" id="IPR000600">
    <property type="entry name" value="ROK"/>
</dbReference>
<dbReference type="PANTHER" id="PTHR18964">
    <property type="entry name" value="ROK (REPRESSOR, ORF, KINASE) FAMILY"/>
    <property type="match status" value="1"/>
</dbReference>
<dbReference type="Gene3D" id="3.30.420.40">
    <property type="match status" value="2"/>
</dbReference>
<evidence type="ECO:0000313" key="2">
    <source>
        <dbReference type="EMBL" id="RDW22187.1"/>
    </source>
</evidence>